<dbReference type="InterPro" id="IPR007492">
    <property type="entry name" value="LytTR_DNA-bd_dom"/>
</dbReference>
<evidence type="ECO:0000259" key="1">
    <source>
        <dbReference type="SMART" id="SM00850"/>
    </source>
</evidence>
<reference evidence="2 3" key="1">
    <citation type="submission" date="2019-04" db="EMBL/GenBank/DDBJ databases">
        <title>Cohnella sp. nov. isolated from preserved vegetables.</title>
        <authorList>
            <person name="Lin S.-Y."/>
            <person name="Hung M.-H."/>
            <person name="Young C.-C."/>
        </authorList>
    </citation>
    <scope>NUCLEOTIDE SEQUENCE [LARGE SCALE GENOMIC DNA]</scope>
    <source>
        <strain evidence="2 3">CC-MHH1044</strain>
    </source>
</reference>
<name>A0A4S4BMY9_9BACL</name>
<dbReference type="SMART" id="SM00850">
    <property type="entry name" value="LytTR"/>
    <property type="match status" value="1"/>
</dbReference>
<organism evidence="2 3">
    <name type="scientific">Cohnella fermenti</name>
    <dbReference type="NCBI Taxonomy" id="2565925"/>
    <lineage>
        <taxon>Bacteria</taxon>
        <taxon>Bacillati</taxon>
        <taxon>Bacillota</taxon>
        <taxon>Bacilli</taxon>
        <taxon>Bacillales</taxon>
        <taxon>Paenibacillaceae</taxon>
        <taxon>Cohnella</taxon>
    </lineage>
</organism>
<dbReference type="Gene3D" id="2.40.50.1020">
    <property type="entry name" value="LytTr DNA-binding domain"/>
    <property type="match status" value="1"/>
</dbReference>
<dbReference type="Pfam" id="PF04397">
    <property type="entry name" value="LytTR"/>
    <property type="match status" value="1"/>
</dbReference>
<dbReference type="RefSeq" id="WP_136371506.1">
    <property type="nucleotide sequence ID" value="NZ_SSOB01000026.1"/>
</dbReference>
<evidence type="ECO:0000313" key="3">
    <source>
        <dbReference type="Proteomes" id="UP000310636"/>
    </source>
</evidence>
<proteinExistence type="predicted"/>
<dbReference type="AlphaFoldDB" id="A0A4S4BMY9"/>
<evidence type="ECO:0000313" key="2">
    <source>
        <dbReference type="EMBL" id="THF76229.1"/>
    </source>
</evidence>
<dbReference type="OrthoDB" id="2664085at2"/>
<sequence>MAWLSVTSTTTGLDSMINIPVEDTLYIEHDISDRKVYAFTDIDKYYLPGPLNFWADALKAYGFERGDRNLIIQISKIKSMSRRPFCCAYFALTPKAIKVELSEQNYKRIEKLAAGFNEGIVLF</sequence>
<accession>A0A4S4BMY9</accession>
<keyword evidence="3" id="KW-1185">Reference proteome</keyword>
<gene>
    <name evidence="2" type="ORF">E6C55_19575</name>
</gene>
<comment type="caution">
    <text evidence="2">The sequence shown here is derived from an EMBL/GenBank/DDBJ whole genome shotgun (WGS) entry which is preliminary data.</text>
</comment>
<feature type="domain" description="HTH LytTR-type" evidence="1">
    <location>
        <begin position="14"/>
        <end position="114"/>
    </location>
</feature>
<dbReference type="EMBL" id="SSOB01000026">
    <property type="protein sequence ID" value="THF76229.1"/>
    <property type="molecule type" value="Genomic_DNA"/>
</dbReference>
<dbReference type="GO" id="GO:0003677">
    <property type="term" value="F:DNA binding"/>
    <property type="evidence" value="ECO:0007669"/>
    <property type="project" value="InterPro"/>
</dbReference>
<protein>
    <submittedName>
        <fullName evidence="2">LytTR family transcriptional regulator</fullName>
    </submittedName>
</protein>
<dbReference type="Proteomes" id="UP000310636">
    <property type="component" value="Unassembled WGS sequence"/>
</dbReference>